<organism evidence="10 11">
    <name type="scientific">Trichomonascus ciferrii</name>
    <dbReference type="NCBI Taxonomy" id="44093"/>
    <lineage>
        <taxon>Eukaryota</taxon>
        <taxon>Fungi</taxon>
        <taxon>Dikarya</taxon>
        <taxon>Ascomycota</taxon>
        <taxon>Saccharomycotina</taxon>
        <taxon>Dipodascomycetes</taxon>
        <taxon>Dipodascales</taxon>
        <taxon>Trichomonascaceae</taxon>
        <taxon>Trichomonascus</taxon>
        <taxon>Trichomonascus ciferrii complex</taxon>
    </lineage>
</organism>
<evidence type="ECO:0000256" key="4">
    <source>
        <dbReference type="ARBA" id="ARBA00022692"/>
    </source>
</evidence>
<gene>
    <name evidence="10" type="ORF">TRICI_000119</name>
</gene>
<sequence length="502" mass="55098">MKSIDKKGDSVSWSLVLGVTVFGMLGAGRGLDEGTVSGNLSQNSFQQQLGFHTRPPKEVADIKSNVASMVLVGSIGGTILGLLVNDLIGRIRSLQLCIVLWLAGVIIQITTFGGVGQLYAGRLVAGLGVGMTTVVCPTYLVEIAPKHIRGRCTNIFAGSVYLGIMLGYFSNWGTSLHLSNTDRNQWVIPTSIQIIYGGLIMIGSFFTLESPRWLLKQGRDKDGVNVLMKLRNVDQHEADLAQELGQIYAQISEEQAIHSKYIVLKEILLNCDNRYRLVLGLLIQLLAQFSGATAVTIYAPEIFQIVGIAHSQRLLATSMFGVVKLLSALTCALFVVDYLGRKKALYIGVTLQLLSLVYLAVYIHFREKLELTVPIERAGVAAAAMIYINGFGWAMGWNSVQYLFNAEIFPTSLRSAASGIILVFHFVCQFACSKALPAMFLALHPWGTMVFFACVTFIGLLFCYFLLPEVAGTSLEHIGNLFLLPWYKIGRASKHTAEKHYL</sequence>
<accession>A0A642VEB3</accession>
<feature type="transmembrane region" description="Helical" evidence="8">
    <location>
        <begin position="96"/>
        <end position="113"/>
    </location>
</feature>
<feature type="transmembrane region" description="Helical" evidence="8">
    <location>
        <begin position="186"/>
        <end position="208"/>
    </location>
</feature>
<evidence type="ECO:0000313" key="10">
    <source>
        <dbReference type="EMBL" id="KAA8917732.1"/>
    </source>
</evidence>
<evidence type="ECO:0000259" key="9">
    <source>
        <dbReference type="PROSITE" id="PS50850"/>
    </source>
</evidence>
<dbReference type="VEuPathDB" id="FungiDB:TRICI_000119"/>
<feature type="transmembrane region" description="Helical" evidence="8">
    <location>
        <begin position="385"/>
        <end position="404"/>
    </location>
</feature>
<dbReference type="InterPro" id="IPR020846">
    <property type="entry name" value="MFS_dom"/>
</dbReference>
<feature type="transmembrane region" description="Helical" evidence="8">
    <location>
        <begin position="344"/>
        <end position="365"/>
    </location>
</feature>
<feature type="transmembrane region" description="Helical" evidence="8">
    <location>
        <begin position="319"/>
        <end position="339"/>
    </location>
</feature>
<feature type="transmembrane region" description="Helical" evidence="8">
    <location>
        <begin position="12"/>
        <end position="31"/>
    </location>
</feature>
<evidence type="ECO:0000256" key="6">
    <source>
        <dbReference type="ARBA" id="ARBA00023136"/>
    </source>
</evidence>
<comment type="similarity">
    <text evidence="2 7">Belongs to the major facilitator superfamily. Sugar transporter (TC 2.A.1.1) family.</text>
</comment>
<feature type="transmembrane region" description="Helical" evidence="8">
    <location>
        <begin position="277"/>
        <end position="299"/>
    </location>
</feature>
<dbReference type="InterPro" id="IPR050360">
    <property type="entry name" value="MFS_Sugar_Transporters"/>
</dbReference>
<dbReference type="NCBIfam" id="TIGR00879">
    <property type="entry name" value="SP"/>
    <property type="match status" value="1"/>
</dbReference>
<comment type="subcellular location">
    <subcellularLocation>
        <location evidence="1">Membrane</location>
        <topology evidence="1">Multi-pass membrane protein</topology>
    </subcellularLocation>
</comment>
<keyword evidence="3 7" id="KW-0813">Transport</keyword>
<evidence type="ECO:0000256" key="7">
    <source>
        <dbReference type="RuleBase" id="RU003346"/>
    </source>
</evidence>
<dbReference type="InterPro" id="IPR005829">
    <property type="entry name" value="Sugar_transporter_CS"/>
</dbReference>
<dbReference type="PROSITE" id="PS50850">
    <property type="entry name" value="MFS"/>
    <property type="match status" value="1"/>
</dbReference>
<proteinExistence type="inferred from homology"/>
<dbReference type="Gene3D" id="1.20.1250.20">
    <property type="entry name" value="MFS general substrate transporter like domains"/>
    <property type="match status" value="1"/>
</dbReference>
<evidence type="ECO:0000256" key="5">
    <source>
        <dbReference type="ARBA" id="ARBA00022989"/>
    </source>
</evidence>
<keyword evidence="11" id="KW-1185">Reference proteome</keyword>
<dbReference type="OrthoDB" id="508119at2759"/>
<evidence type="ECO:0000256" key="1">
    <source>
        <dbReference type="ARBA" id="ARBA00004141"/>
    </source>
</evidence>
<dbReference type="InterPro" id="IPR005828">
    <property type="entry name" value="MFS_sugar_transport-like"/>
</dbReference>
<protein>
    <recommendedName>
        <fullName evidence="9">Major facilitator superfamily (MFS) profile domain-containing protein</fullName>
    </recommendedName>
</protein>
<evidence type="ECO:0000256" key="8">
    <source>
        <dbReference type="SAM" id="Phobius"/>
    </source>
</evidence>
<feature type="transmembrane region" description="Helical" evidence="8">
    <location>
        <begin position="416"/>
        <end position="440"/>
    </location>
</feature>
<feature type="transmembrane region" description="Helical" evidence="8">
    <location>
        <begin position="446"/>
        <end position="467"/>
    </location>
</feature>
<keyword evidence="4 8" id="KW-0812">Transmembrane</keyword>
<evidence type="ECO:0000256" key="2">
    <source>
        <dbReference type="ARBA" id="ARBA00010992"/>
    </source>
</evidence>
<dbReference type="GO" id="GO:0016020">
    <property type="term" value="C:membrane"/>
    <property type="evidence" value="ECO:0007669"/>
    <property type="project" value="UniProtKB-SubCell"/>
</dbReference>
<dbReference type="GO" id="GO:0005351">
    <property type="term" value="F:carbohydrate:proton symporter activity"/>
    <property type="evidence" value="ECO:0007669"/>
    <property type="project" value="TreeGrafter"/>
</dbReference>
<feature type="transmembrane region" description="Helical" evidence="8">
    <location>
        <begin position="119"/>
        <end position="141"/>
    </location>
</feature>
<dbReference type="PROSITE" id="PS00216">
    <property type="entry name" value="SUGAR_TRANSPORT_1"/>
    <property type="match status" value="1"/>
</dbReference>
<dbReference type="SUPFAM" id="SSF103473">
    <property type="entry name" value="MFS general substrate transporter"/>
    <property type="match status" value="1"/>
</dbReference>
<dbReference type="InterPro" id="IPR036259">
    <property type="entry name" value="MFS_trans_sf"/>
</dbReference>
<dbReference type="InterPro" id="IPR003663">
    <property type="entry name" value="Sugar/inositol_transpt"/>
</dbReference>
<dbReference type="EMBL" id="SWFS01000013">
    <property type="protein sequence ID" value="KAA8917732.1"/>
    <property type="molecule type" value="Genomic_DNA"/>
</dbReference>
<name>A0A642VEB3_9ASCO</name>
<dbReference type="PANTHER" id="PTHR48022:SF8">
    <property type="entry name" value="MAJOR FACILITATOR SUPERFAMILY (MFS) PROFILE DOMAIN-CONTAINING PROTEIN-RELATED"/>
    <property type="match status" value="1"/>
</dbReference>
<keyword evidence="6 8" id="KW-0472">Membrane</keyword>
<evidence type="ECO:0000256" key="3">
    <source>
        <dbReference type="ARBA" id="ARBA00022448"/>
    </source>
</evidence>
<dbReference type="PANTHER" id="PTHR48022">
    <property type="entry name" value="PLASTIDIC GLUCOSE TRANSPORTER 4"/>
    <property type="match status" value="1"/>
</dbReference>
<reference evidence="10" key="1">
    <citation type="journal article" date="2019" name="G3 (Bethesda)">
        <title>Genome Assemblies of Two Rare Opportunistic Yeast Pathogens: Diutina rugosa (syn. Candida rugosa) and Trichomonascus ciferrii (syn. Candida ciferrii).</title>
        <authorList>
            <person name="Mixao V."/>
            <person name="Saus E."/>
            <person name="Hansen A.P."/>
            <person name="Lass-Florl C."/>
            <person name="Gabaldon T."/>
        </authorList>
    </citation>
    <scope>NUCLEOTIDE SEQUENCE</scope>
    <source>
        <strain evidence="10">CBS 4856</strain>
    </source>
</reference>
<feature type="domain" description="Major facilitator superfamily (MFS) profile" evidence="9">
    <location>
        <begin position="18"/>
        <end position="471"/>
    </location>
</feature>
<dbReference type="PRINTS" id="PR00171">
    <property type="entry name" value="SUGRTRNSPORT"/>
</dbReference>
<keyword evidence="5 8" id="KW-1133">Transmembrane helix</keyword>
<dbReference type="PROSITE" id="PS00217">
    <property type="entry name" value="SUGAR_TRANSPORT_2"/>
    <property type="match status" value="1"/>
</dbReference>
<dbReference type="Pfam" id="PF00083">
    <property type="entry name" value="Sugar_tr"/>
    <property type="match status" value="1"/>
</dbReference>
<dbReference type="Proteomes" id="UP000761534">
    <property type="component" value="Unassembled WGS sequence"/>
</dbReference>
<comment type="caution">
    <text evidence="10">The sequence shown here is derived from an EMBL/GenBank/DDBJ whole genome shotgun (WGS) entry which is preliminary data.</text>
</comment>
<dbReference type="AlphaFoldDB" id="A0A642VEB3"/>
<feature type="transmembrane region" description="Helical" evidence="8">
    <location>
        <begin position="66"/>
        <end position="84"/>
    </location>
</feature>
<feature type="transmembrane region" description="Helical" evidence="8">
    <location>
        <begin position="153"/>
        <end position="174"/>
    </location>
</feature>
<evidence type="ECO:0000313" key="11">
    <source>
        <dbReference type="Proteomes" id="UP000761534"/>
    </source>
</evidence>